<dbReference type="Gene3D" id="1.10.260.40">
    <property type="entry name" value="lambda repressor-like DNA-binding domains"/>
    <property type="match status" value="1"/>
</dbReference>
<evidence type="ECO:0000313" key="2">
    <source>
        <dbReference type="EMBL" id="GLB30028.1"/>
    </source>
</evidence>
<dbReference type="Pfam" id="PF01381">
    <property type="entry name" value="HTH_3"/>
    <property type="match status" value="1"/>
</dbReference>
<keyword evidence="3" id="KW-1185">Reference proteome</keyword>
<dbReference type="SUPFAM" id="SSF47413">
    <property type="entry name" value="lambda repressor-like DNA-binding domains"/>
    <property type="match status" value="1"/>
</dbReference>
<dbReference type="Proteomes" id="UP001419084">
    <property type="component" value="Unassembled WGS sequence"/>
</dbReference>
<protein>
    <recommendedName>
        <fullName evidence="1">HTH cro/C1-type domain-containing protein</fullName>
    </recommendedName>
</protein>
<evidence type="ECO:0000259" key="1">
    <source>
        <dbReference type="SMART" id="SM00530"/>
    </source>
</evidence>
<dbReference type="CDD" id="cd00093">
    <property type="entry name" value="HTH_XRE"/>
    <property type="match status" value="1"/>
</dbReference>
<name>A0ABQ5M510_9FIRM</name>
<dbReference type="InterPro" id="IPR010982">
    <property type="entry name" value="Lambda_DNA-bd_dom_sf"/>
</dbReference>
<dbReference type="InterPro" id="IPR001387">
    <property type="entry name" value="Cro/C1-type_HTH"/>
</dbReference>
<proteinExistence type="predicted"/>
<comment type="caution">
    <text evidence="2">The sequence shown here is derived from an EMBL/GenBank/DDBJ whole genome shotgun (WGS) entry which is preliminary data.</text>
</comment>
<gene>
    <name evidence="2" type="ORF">LAD12857_19510</name>
</gene>
<reference evidence="2 3" key="1">
    <citation type="journal article" date="2024" name="Int. J. Syst. Evol. Microbiol.">
        <title>Lacrimispora brassicae sp. nov. isolated from fermented cabbage, and proposal of Clostridium indicum Gundawar et al. 2019 and Clostridium methoxybenzovorans Mechichi et al. 1999 as heterotypic synonyms of Lacrimispora amygdalina (Parshina et al. 2003) Haas and Blanchard 2020 and Lacrimispora indolis (McClung and McCoy 1957) Haas and Blanchard 2020, respectively.</title>
        <authorList>
            <person name="Kobayashi H."/>
            <person name="Tanizawa Y."/>
            <person name="Sakamoto M."/>
            <person name="Ohkuma M."/>
            <person name="Tohno M."/>
        </authorList>
    </citation>
    <scope>NUCLEOTIDE SEQUENCE [LARGE SCALE GENOMIC DNA]</scope>
    <source>
        <strain evidence="2 3">DSM 12857</strain>
    </source>
</reference>
<dbReference type="SMART" id="SM00530">
    <property type="entry name" value="HTH_XRE"/>
    <property type="match status" value="1"/>
</dbReference>
<feature type="domain" description="HTH cro/C1-type" evidence="1">
    <location>
        <begin position="26"/>
        <end position="81"/>
    </location>
</feature>
<dbReference type="EMBL" id="BRPJ01000033">
    <property type="protein sequence ID" value="GLB30028.1"/>
    <property type="molecule type" value="Genomic_DNA"/>
</dbReference>
<evidence type="ECO:0000313" key="3">
    <source>
        <dbReference type="Proteomes" id="UP001419084"/>
    </source>
</evidence>
<accession>A0ABQ5M510</accession>
<sequence>MFSGADKEETAKLVIPMYSFDDCAERLKAYRKENHITQKELAQLMGVNHITLRSWEQKQAKPPYHIWRLYKHLFNDSLMLPGF</sequence>
<organism evidence="2 3">
    <name type="scientific">Lacrimispora amygdalina</name>
    <dbReference type="NCBI Taxonomy" id="253257"/>
    <lineage>
        <taxon>Bacteria</taxon>
        <taxon>Bacillati</taxon>
        <taxon>Bacillota</taxon>
        <taxon>Clostridia</taxon>
        <taxon>Lachnospirales</taxon>
        <taxon>Lachnospiraceae</taxon>
        <taxon>Lacrimispora</taxon>
    </lineage>
</organism>